<keyword evidence="3" id="KW-1185">Reference proteome</keyword>
<dbReference type="RefSeq" id="WP_129387180.1">
    <property type="nucleotide sequence ID" value="NZ_CP035494.1"/>
</dbReference>
<dbReference type="EMBL" id="CP035494">
    <property type="protein sequence ID" value="QAY59579.1"/>
    <property type="molecule type" value="Genomic_DNA"/>
</dbReference>
<evidence type="ECO:0008006" key="4">
    <source>
        <dbReference type="Google" id="ProtNLM"/>
    </source>
</evidence>
<feature type="compositionally biased region" description="Pro residues" evidence="1">
    <location>
        <begin position="455"/>
        <end position="479"/>
    </location>
</feature>
<evidence type="ECO:0000313" key="2">
    <source>
        <dbReference type="EMBL" id="QAY59579.1"/>
    </source>
</evidence>
<proteinExistence type="predicted"/>
<gene>
    <name evidence="2" type="ORF">ET475_05990</name>
</gene>
<sequence>MSDDITIRDGGVVAVDTESLRRAAARWAVLRTRLRDAAQALSTAARNLSALGPEATAVLSTTTSLIGRSAWMASSCADDLDDLVADLRTAADTYEVIELRARAAVHGGVGTVAARSLALMVFGSRHPEALAHADAASAARDLQVGAQLAGPSNGGVMLAPALVALASPLFGLELMSIAGALPQAAQGAQALIRMLGAGRIAPGMTLAGAAEPVRLQQTFASSLVSPPDGLADALGRIPDDDARVRIESYAMPDGSMRYAVYLAGTRDFVPGGDETDPWDMRSNLEMYFGQDSAAYEAVQAAMADAGVPPGAQVYLFGHSQGGMIADWLAVQGGYDVSMLVTAGSPTEAAVGDETLSVQLRHTDDVVQSLAAGGSDARVGAEGSMVVERAGDPVPGLQDLSVAAHHLTAYVATARMVDAAADPRAAQMRVALGELRGARSVAAAEYNAARVGAPVAPKPVPTPSPGPSPVPPPSSSPPSSPGSRSVRRNFW</sequence>
<reference evidence="2 3" key="1">
    <citation type="submission" date="2019-01" db="EMBL/GenBank/DDBJ databases">
        <title>Genome sequencing of strain DFW100M-13.</title>
        <authorList>
            <person name="Heo J."/>
            <person name="Kim S.-J."/>
            <person name="Kim J.-S."/>
            <person name="Hong S.-B."/>
            <person name="Kwon S.-W."/>
        </authorList>
    </citation>
    <scope>NUCLEOTIDE SEQUENCE [LARGE SCALE GENOMIC DNA]</scope>
    <source>
        <strain evidence="2 3">DFW100M-13</strain>
    </source>
</reference>
<dbReference type="SUPFAM" id="SSF53474">
    <property type="entry name" value="alpha/beta-Hydrolases"/>
    <property type="match status" value="1"/>
</dbReference>
<dbReference type="KEGG" id="mprt:ET475_05990"/>
<dbReference type="AlphaFoldDB" id="A0A4P6EER1"/>
<dbReference type="Proteomes" id="UP000293995">
    <property type="component" value="Chromosome"/>
</dbReference>
<protein>
    <recommendedName>
        <fullName evidence="4">Alpha/beta hydrolase</fullName>
    </recommendedName>
</protein>
<dbReference type="OrthoDB" id="4790882at2"/>
<evidence type="ECO:0000256" key="1">
    <source>
        <dbReference type="SAM" id="MobiDB-lite"/>
    </source>
</evidence>
<dbReference type="Gene3D" id="3.40.50.1820">
    <property type="entry name" value="alpha/beta hydrolase"/>
    <property type="match status" value="1"/>
</dbReference>
<organism evidence="2 3">
    <name type="scientific">Microbacterium protaetiae</name>
    <dbReference type="NCBI Taxonomy" id="2509458"/>
    <lineage>
        <taxon>Bacteria</taxon>
        <taxon>Bacillati</taxon>
        <taxon>Actinomycetota</taxon>
        <taxon>Actinomycetes</taxon>
        <taxon>Micrococcales</taxon>
        <taxon>Microbacteriaceae</taxon>
        <taxon>Microbacterium</taxon>
    </lineage>
</organism>
<dbReference type="InterPro" id="IPR029058">
    <property type="entry name" value="AB_hydrolase_fold"/>
</dbReference>
<name>A0A4P6EER1_9MICO</name>
<feature type="region of interest" description="Disordered" evidence="1">
    <location>
        <begin position="448"/>
        <end position="490"/>
    </location>
</feature>
<evidence type="ECO:0000313" key="3">
    <source>
        <dbReference type="Proteomes" id="UP000293995"/>
    </source>
</evidence>
<accession>A0A4P6EER1</accession>